<organism evidence="8 9">
    <name type="scientific">Advenella mimigardefordensis (strain DSM 17166 / LMG 22922 / DPN7)</name>
    <dbReference type="NCBI Taxonomy" id="1247726"/>
    <lineage>
        <taxon>Bacteria</taxon>
        <taxon>Pseudomonadati</taxon>
        <taxon>Pseudomonadota</taxon>
        <taxon>Betaproteobacteria</taxon>
        <taxon>Burkholderiales</taxon>
        <taxon>Alcaligenaceae</taxon>
    </lineage>
</organism>
<evidence type="ECO:0000256" key="4">
    <source>
        <dbReference type="ARBA" id="ARBA00023026"/>
    </source>
</evidence>
<dbReference type="Pfam" id="PF05594">
    <property type="entry name" value="Fil_haemagg"/>
    <property type="match status" value="9"/>
</dbReference>
<dbReference type="PATRIC" id="fig|1247726.3.peg.3898"/>
<dbReference type="SUPFAM" id="SSF51126">
    <property type="entry name" value="Pectin lyase-like"/>
    <property type="match status" value="1"/>
</dbReference>
<comment type="subcellular location">
    <subcellularLocation>
        <location evidence="1">Target cell</location>
        <location evidence="1">Target cell cytoplasm</location>
    </subcellularLocation>
</comment>
<dbReference type="Pfam" id="PF04829">
    <property type="entry name" value="PT-VENN"/>
    <property type="match status" value="1"/>
</dbReference>
<feature type="region of interest" description="Disordered" evidence="6">
    <location>
        <begin position="2171"/>
        <end position="2195"/>
    </location>
</feature>
<reference evidence="8 9" key="1">
    <citation type="journal article" date="2014" name="Microbiology">
        <title>Unravelling the complete genome sequence of Advenella mimigardefordensis strain DPN7T and novel insights in the catabolism of the xenobiotic polythioester precursor 3,3'-dithiodipropionate.</title>
        <authorList>
            <person name="Wubbeler J.H."/>
            <person name="Hiessl S."/>
            <person name="Schuldes J."/>
            <person name="Thurmer A."/>
            <person name="Daniel R."/>
            <person name="Steinbuchel A."/>
        </authorList>
    </citation>
    <scope>NUCLEOTIDE SEQUENCE [LARGE SCALE GENOMIC DNA]</scope>
    <source>
        <strain evidence="9">DSM 17166 / LMG 22922 / DPN7</strain>
    </source>
</reference>
<dbReference type="InterPro" id="IPR008619">
    <property type="entry name" value="Filamentous_hemagglutn_rpt"/>
</dbReference>
<gene>
    <name evidence="8" type="ORF">MIM_c35270</name>
</gene>
<dbReference type="Gene3D" id="2.160.20.10">
    <property type="entry name" value="Single-stranded right-handed beta-helix, Pectin lyase-like"/>
    <property type="match status" value="1"/>
</dbReference>
<dbReference type="eggNOG" id="COG3210">
    <property type="taxonomic scope" value="Bacteria"/>
</dbReference>
<evidence type="ECO:0000313" key="8">
    <source>
        <dbReference type="EMBL" id="AHG65587.1"/>
    </source>
</evidence>
<dbReference type="NCBIfam" id="TIGR01731">
    <property type="entry name" value="fil_hemag_20aa"/>
    <property type="match status" value="21"/>
</dbReference>
<dbReference type="HOGENOM" id="CLU_000043_2_1_4"/>
<keyword evidence="4" id="KW-0843">Virulence</keyword>
<evidence type="ECO:0000256" key="5">
    <source>
        <dbReference type="ARBA" id="ARBA00024043"/>
    </source>
</evidence>
<dbReference type="GO" id="GO:0090729">
    <property type="term" value="F:toxin activity"/>
    <property type="evidence" value="ECO:0007669"/>
    <property type="project" value="UniProtKB-KW"/>
</dbReference>
<evidence type="ECO:0000259" key="7">
    <source>
        <dbReference type="SMART" id="SM00912"/>
    </source>
</evidence>
<keyword evidence="3" id="KW-1266">Target cell cytoplasm</keyword>
<dbReference type="EMBL" id="CP003915">
    <property type="protein sequence ID" value="AHG65587.1"/>
    <property type="molecule type" value="Genomic_DNA"/>
</dbReference>
<dbReference type="Pfam" id="PF05860">
    <property type="entry name" value="TPS"/>
    <property type="match status" value="1"/>
</dbReference>
<dbReference type="Proteomes" id="UP000019095">
    <property type="component" value="Chromosome"/>
</dbReference>
<evidence type="ECO:0000256" key="6">
    <source>
        <dbReference type="SAM" id="MobiDB-lite"/>
    </source>
</evidence>
<comment type="similarity">
    <text evidence="5">In the N-terminal section; belongs to the CdiA toxin family.</text>
</comment>
<evidence type="ECO:0000256" key="1">
    <source>
        <dbReference type="ARBA" id="ARBA00004219"/>
    </source>
</evidence>
<evidence type="ECO:0000256" key="3">
    <source>
        <dbReference type="ARBA" id="ARBA00022913"/>
    </source>
</evidence>
<dbReference type="KEGG" id="amim:MIM_c35270"/>
<accession>W0PIB7</accession>
<dbReference type="GO" id="GO:0003824">
    <property type="term" value="F:catalytic activity"/>
    <property type="evidence" value="ECO:0007669"/>
    <property type="project" value="UniProtKB-ARBA"/>
</dbReference>
<dbReference type="InterPro" id="IPR006914">
    <property type="entry name" value="VENN_dom"/>
</dbReference>
<proteinExistence type="inferred from homology"/>
<dbReference type="InterPro" id="IPR012334">
    <property type="entry name" value="Pectin_lyas_fold"/>
</dbReference>
<dbReference type="InterPro" id="IPR010069">
    <property type="entry name" value="CdiA_FHA1_rpt"/>
</dbReference>
<dbReference type="Pfam" id="PF13332">
    <property type="entry name" value="Fil_haemagg_2"/>
    <property type="match status" value="3"/>
</dbReference>
<dbReference type="InterPro" id="IPR011050">
    <property type="entry name" value="Pectin_lyase_fold/virulence"/>
</dbReference>
<sequence>MVVADIVVGWGKSHGGRAAKAAGRPGGVNSRRHIAGSSAWLLGNGLPSVNLRPLAQALWLAGATGLLAVLSGKPVQAQIVANKAMPAHTQPVIVTTANGLPQVNIQTPNGAGVSMNNYSQFDVQKRGAILNNSVTSTQTQLAGWIQGNPLLPANSARVIVNQVQSANPSLLNGYIEVAGQRAQVVIANPAGISCDGCGFIQADRAVLTTGQANLNPATGALDNYVVRSGSVKIANMDGSQTPYVDVLARAVTVSGALRAQQLDIKAGVNTIAADTGVVTIDAAATDTAKREGANTQGNKEDNRPAAIDVAELGGMYAGQITLLATEQGVGVNNAGHIQAAGNLTVSSDGQVHNRGNLVSDAQLQVQSGSLRNDGTLYGRSQTVATTTGHLQNNSQILSGGNIMLDARGAQGRLELASGSQLAAGLQVPGSADGQPMPSDSASGNRLTPGRSIALQATQQAGLSGTIQVNGDLLAQANKLSVADSKIEVEHIRLDARQGDLQANNAQISANTLALNTPQQLSTEHAHIQAKDLQLNAGSIRNRQGQLVHTGANPFVLKTGELDNRGGLIAATSANLQIRTDSLDNTDGAVLQTAPTAESANLDVTSRRLINTRGTISSNSGHVSLALSDNGVLENQAGNIRSGTGMTLRAGGIDNQAGNIRAGERFELQLAQNGQGVDNRRGTLTARALDGLSTSTLDNREGRIEVTGENGLWLATTGLFTNQQGAIVLKGPLTVKAGTVDNRKGLLSSQKDIRVQSDSGLNNEGGQLLSGQTLALDVAGSLNNQNGRLQAKNALQSDSQGLDNRQGKINANAVSVDTVGEVLNNVQGMVRAVQTLHIRSGEVNNDAGLLQAGQALDINTAGHRLINTHSGKDKGVASGGTLQLTVEQLDNQLGFIGAGKAATLIASQLDNRQGRLVGTDSLHVQATDLDNRLGSIGAGKAATLIAGRLDNRQGRLVGTDSLQIQAAALDNREGDVQSVKDMSLKLGSAHLDNRAGLIRAGASLDIHAAAIDNENTFNGDRTAQQQKGIQADTVSLAGRTLSNRNGFIAATQAVNFTLSDSLNNENGFVTSLGTTRISDPSGALVLNNEQGYISAQNRLLVQSGQLTGQGTLAADQLALNLKGDYHNTHTLIGQSQLDLTTTGDLRNDSKLASGGTLTLNARHIQNAQSGQIQGRQARVNATGTLENQGLINGQDMRVAADQIRNIGAGRIYGVRLGLQARDILNAAAQNGLSQAGTIAAHERLDIGAQTLSNQNGALIYSGGDAAFGRSLDTDNHATGTASSIVNNGSIIDIAGSATIDAEQLKNVNADYRTELQQVEVIRKIVEFEPIPEDGPYDPRVHKRYGTDLALVIDDDKSMLYFAGPEGHLWGIFGQPESPKVGKRIKWVSGRRGFPHNYYLDDRWIGLAPSYFVSYPRPVFDPSSGRFLESNIVYDLLYKPDDPIWEKTGIAAPDPNVPAPEIEVCSTGPNRYCWWVVNPAMEAYMKNNPSYDQLNELISRYNRDIQGYHEDMYLQFEFDRTIEETRITHSKPGEISIGKNLALTGGTFTNDKSRVLIGGALTGAVQSINNIDDENAIRRITDVGRHRKHNNRDRYEGWIKYKDPREEHITTGVTVVQMGANNPGRTVNIAPVPDQPSPIAVTGAVPVTPVELDATARQPISEVPLAEPEKTQTGPGTVVRTTIPRLTLPTASLYQIRPQSEGGPLIETDPQFTQYGNWLTSNYMLDKLNLYPQNTLKLLGDGFYERRLVNEQIGQLTGRRFLDGYDNDEQQYRALMNNALTFAKKFNLVPGIALTAQQMAQLTSDIVWLVEQTVTLPDGTKQQVLAPQVYVKVRKGDLRNDGALIAADTIKLDADTVYNSGTVAGRQLVDITADSIKNMAGGRINANKIALTAADDIRVTGGAITAEQALKLQAGRDIEVASTLTHSDSRSGQDRYQYTGIDRLAGLYVTGSQQPGQLQVQAGRNLTLTAAAVANAGKAEGSSTTLQAGNNLALKTLTTSKSDLVVSDARNFVQRATSQEVGTQIASEGDIRMLARNDVSLRAADVTSQQGAVAVQAGRDIRVEAGSSTLSGTLQNYESKSSGLATKTSTIKSDVHRQTLQGSAVSGDTVSMLAGRDLNIVASDVVSDNNTTLVAKNNLRVEAGTESSREHHYRNTTKSGILSGGTLGFTIGSQSSTSRMDAEGTMQSQARSSVGSLKGDTRLLAGEQLTGRGSDVLAQGDVLLKGKAVLIDPGKDQRRSKEVHEFEKSGLTIGLEVPVVQAVQLAIRTAEQNGKSKNARVNAMAAANTGWTSYKAGQEVGKMGDAVAQLQAVDAKGAASISGIKIAITVGSQSSRSSTEVEQTQTSGSQVLAQNTVTVLATGAGADSDITVTGSDIAGKKGTTLIADDAINLTAAAQTYKERSKNSSAGGKIGVSAGYENGSAAIGITVGANVGKGSGKGDETRYEYTHVGDRNSQTVLHSGGATSLKGAQVTGSQVVVKAADLSIESLQDNSTYKGKQVNAQGEVTIGYGASGSGSASKSKISADYASVNALSGIFARDQGYQIDVAGHTDLTGAVITSSAQAEAAGKNRLTTGTLAARDVNNYSRVKASSVGIGGEGGFMPGGSTSFQSNMGFGSVSNNDSSVTRSGINTANITITQPEAQQERTGKSVSDTIVEIKTPLTSDEALGYTGLGNSFDKEAVQKEIDQQREVSQDFSKYSKRAAGELKTRIASNDAQFEAGLITEKERDERNATLRNYAWLLETVSAGLATPSNSLGGSLVAAASPTIAGEIGQQFKQAGKEGTAGHYLAHAGLGAIVAAATGNSIAGNALAAAGAEAAAPVAASWIYGKDVSQLTPDEKEMVSSIAGLAGAGLSGAVGGDSRSLVSGGVVGHTAVENNYLSSAQQAQREKEYSECLTPVCRVSTRVKWTAINLGQDGTFAAGMVAGVPASMYEGMEAFVKMGLSPIETLEAIMSLVMGGDLVGTVADSITQSYIERIERLATEYERAGAAGSFKAGVETGKLFVDAAALATGGAGLARSGVVLVEKIVAKTLAKKAASVVDVGKNIPDIKQVTDIKQTIESKRPSHRESEIAIGKDLGEGWRPQVSFKDGKEVPYGTKGSVRPDWCLGNVCSIEVKNYDLAKNQQSLVNNVAK</sequence>
<dbReference type="InterPro" id="IPR025157">
    <property type="entry name" value="Hemagglutinin_rpt"/>
</dbReference>
<keyword evidence="9" id="KW-1185">Reference proteome</keyword>
<evidence type="ECO:0000256" key="2">
    <source>
        <dbReference type="ARBA" id="ARBA00022656"/>
    </source>
</evidence>
<name>W0PIB7_ADVMD</name>
<dbReference type="InterPro" id="IPR008638">
    <property type="entry name" value="FhaB/CdiA-like_TPS"/>
</dbReference>
<feature type="compositionally biased region" description="Polar residues" evidence="6">
    <location>
        <begin position="2171"/>
        <end position="2193"/>
    </location>
</feature>
<dbReference type="STRING" id="1247726.MIM_c35270"/>
<dbReference type="SMART" id="SM00912">
    <property type="entry name" value="Haemagg_act"/>
    <property type="match status" value="1"/>
</dbReference>
<feature type="domain" description="Filamentous haemagglutinin FhaB/tRNA nuclease CdiA-like TPS" evidence="7">
    <location>
        <begin position="97"/>
        <end position="217"/>
    </location>
</feature>
<protein>
    <submittedName>
        <fullName evidence="8">Putative filamentous hemagglutinin / adhesin</fullName>
    </submittedName>
</protein>
<dbReference type="NCBIfam" id="TIGR01901">
    <property type="entry name" value="adhes_NPXG"/>
    <property type="match status" value="1"/>
</dbReference>
<evidence type="ECO:0000313" key="9">
    <source>
        <dbReference type="Proteomes" id="UP000019095"/>
    </source>
</evidence>
<keyword evidence="2" id="KW-0800">Toxin</keyword>
<feature type="region of interest" description="Disordered" evidence="6">
    <location>
        <begin position="425"/>
        <end position="445"/>
    </location>
</feature>